<accession>A0A261S2K2</accession>
<keyword evidence="4" id="KW-1003">Cell membrane</keyword>
<dbReference type="AlphaFoldDB" id="A0A261S2K2"/>
<evidence type="ECO:0000256" key="6">
    <source>
        <dbReference type="ARBA" id="ARBA00022970"/>
    </source>
</evidence>
<evidence type="ECO:0000256" key="7">
    <source>
        <dbReference type="ARBA" id="ARBA00022989"/>
    </source>
</evidence>
<keyword evidence="8 12" id="KW-0472">Membrane</keyword>
<evidence type="ECO:0000256" key="9">
    <source>
        <dbReference type="ARBA" id="ARBA00060298"/>
    </source>
</evidence>
<feature type="transmembrane region" description="Helical" evidence="12">
    <location>
        <begin position="152"/>
        <end position="175"/>
    </location>
</feature>
<comment type="subunit">
    <text evidence="10">The complex is composed of two ATP-binding proteins (GltL), two transmembrane proteins (GltJ and GltK) and a solute-binding protein (GltI).</text>
</comment>
<evidence type="ECO:0000256" key="12">
    <source>
        <dbReference type="RuleBase" id="RU363032"/>
    </source>
</evidence>
<evidence type="ECO:0000256" key="2">
    <source>
        <dbReference type="ARBA" id="ARBA00010072"/>
    </source>
</evidence>
<gene>
    <name evidence="14" type="ORF">CAL29_27180</name>
</gene>
<dbReference type="PROSITE" id="PS50928">
    <property type="entry name" value="ABC_TM1"/>
    <property type="match status" value="1"/>
</dbReference>
<dbReference type="FunFam" id="1.10.3720.10:FF:000006">
    <property type="entry name" value="Glutamate/aspartate ABC transporter, permease protein GltK"/>
    <property type="match status" value="1"/>
</dbReference>
<keyword evidence="5 12" id="KW-0812">Transmembrane</keyword>
<evidence type="ECO:0000259" key="13">
    <source>
        <dbReference type="PROSITE" id="PS50928"/>
    </source>
</evidence>
<feature type="transmembrane region" description="Helical" evidence="12">
    <location>
        <begin position="195"/>
        <end position="218"/>
    </location>
</feature>
<evidence type="ECO:0000256" key="11">
    <source>
        <dbReference type="ARBA" id="ARBA00073645"/>
    </source>
</evidence>
<reference evidence="15" key="1">
    <citation type="submission" date="2017-05" db="EMBL/GenBank/DDBJ databases">
        <title>Complete and WGS of Bordetella genogroups.</title>
        <authorList>
            <person name="Spilker T."/>
            <person name="Lipuma J."/>
        </authorList>
    </citation>
    <scope>NUCLEOTIDE SEQUENCE [LARGE SCALE GENOMIC DNA]</scope>
    <source>
        <strain evidence="15">AU16122</strain>
    </source>
</reference>
<comment type="function">
    <text evidence="9">Part of the ABC transporter complex GltIJKL involved in glutamate and aspartate uptake. Probably responsible for the translocation of the substrate across the membrane.</text>
</comment>
<dbReference type="GO" id="GO:0006865">
    <property type="term" value="P:amino acid transport"/>
    <property type="evidence" value="ECO:0007669"/>
    <property type="project" value="UniProtKB-KW"/>
</dbReference>
<dbReference type="GO" id="GO:0022857">
    <property type="term" value="F:transmembrane transporter activity"/>
    <property type="evidence" value="ECO:0007669"/>
    <property type="project" value="InterPro"/>
</dbReference>
<dbReference type="InterPro" id="IPR000515">
    <property type="entry name" value="MetI-like"/>
</dbReference>
<dbReference type="EMBL" id="NEVM01000005">
    <property type="protein sequence ID" value="OZI31576.1"/>
    <property type="molecule type" value="Genomic_DNA"/>
</dbReference>
<feature type="transmembrane region" description="Helical" evidence="12">
    <location>
        <begin position="63"/>
        <end position="81"/>
    </location>
</feature>
<comment type="subcellular location">
    <subcellularLocation>
        <location evidence="1">Cell inner membrane</location>
        <topology evidence="1">Multi-pass membrane protein</topology>
    </subcellularLocation>
    <subcellularLocation>
        <location evidence="12">Cell membrane</location>
        <topology evidence="12">Multi-pass membrane protein</topology>
    </subcellularLocation>
</comment>
<dbReference type="Pfam" id="PF00528">
    <property type="entry name" value="BPD_transp_1"/>
    <property type="match status" value="1"/>
</dbReference>
<feature type="transmembrane region" description="Helical" evidence="12">
    <location>
        <begin position="20"/>
        <end position="42"/>
    </location>
</feature>
<dbReference type="SUPFAM" id="SSF161098">
    <property type="entry name" value="MetI-like"/>
    <property type="match status" value="1"/>
</dbReference>
<comment type="caution">
    <text evidence="14">The sequence shown here is derived from an EMBL/GenBank/DDBJ whole genome shotgun (WGS) entry which is preliminary data.</text>
</comment>
<keyword evidence="7 12" id="KW-1133">Transmembrane helix</keyword>
<evidence type="ECO:0000313" key="14">
    <source>
        <dbReference type="EMBL" id="OZI31576.1"/>
    </source>
</evidence>
<dbReference type="InterPro" id="IPR010065">
    <property type="entry name" value="AA_ABC_transptr_permease_3TM"/>
</dbReference>
<dbReference type="CDD" id="cd06261">
    <property type="entry name" value="TM_PBP2"/>
    <property type="match status" value="1"/>
</dbReference>
<evidence type="ECO:0000313" key="15">
    <source>
        <dbReference type="Proteomes" id="UP000216020"/>
    </source>
</evidence>
<proteinExistence type="inferred from homology"/>
<feature type="transmembrane region" description="Helical" evidence="12">
    <location>
        <begin position="93"/>
        <end position="111"/>
    </location>
</feature>
<dbReference type="NCBIfam" id="TIGR01726">
    <property type="entry name" value="HEQRo_perm_3TM"/>
    <property type="match status" value="1"/>
</dbReference>
<evidence type="ECO:0000256" key="4">
    <source>
        <dbReference type="ARBA" id="ARBA00022475"/>
    </source>
</evidence>
<dbReference type="Gene3D" id="1.10.3720.10">
    <property type="entry name" value="MetI-like"/>
    <property type="match status" value="1"/>
</dbReference>
<evidence type="ECO:0000256" key="8">
    <source>
        <dbReference type="ARBA" id="ARBA00023136"/>
    </source>
</evidence>
<name>A0A261S2K2_9BORD</name>
<feature type="domain" description="ABC transmembrane type-1" evidence="13">
    <location>
        <begin position="18"/>
        <end position="214"/>
    </location>
</feature>
<evidence type="ECO:0000256" key="3">
    <source>
        <dbReference type="ARBA" id="ARBA00022448"/>
    </source>
</evidence>
<dbReference type="PANTHER" id="PTHR30614:SF1">
    <property type="entry name" value="GLUTAMATE_ASPARTATE IMPORT PERMEASE PROTEIN GLTK"/>
    <property type="match status" value="1"/>
</dbReference>
<evidence type="ECO:0000256" key="1">
    <source>
        <dbReference type="ARBA" id="ARBA00004429"/>
    </source>
</evidence>
<keyword evidence="3 12" id="KW-0813">Transport</keyword>
<evidence type="ECO:0000256" key="10">
    <source>
        <dbReference type="ARBA" id="ARBA00062718"/>
    </source>
</evidence>
<evidence type="ECO:0000256" key="5">
    <source>
        <dbReference type="ARBA" id="ARBA00022692"/>
    </source>
</evidence>
<dbReference type="InterPro" id="IPR035906">
    <property type="entry name" value="MetI-like_sf"/>
</dbReference>
<sequence>MHFDFLSLATFQGLATGLAVTIRVTITAVIAGLFFGTLLALARLGRWRPLRLLAQGYVDLFRALPLTMVMLGFYLVVPQMLQSLFPGAQAWDMRMASALVGFSLFEAAYYGEIIRAGVLSVPRGQYAAAASLGMRPWKIVTKIVLPQAFRKMIPLLLTQLIVLFQDSSLVFVIALSDFFTTAETIGERDGRVAEMMVIAGLFYFVVCFGTSRIVHYLARRNTA</sequence>
<dbReference type="Proteomes" id="UP000216020">
    <property type="component" value="Unassembled WGS sequence"/>
</dbReference>
<dbReference type="InterPro" id="IPR043429">
    <property type="entry name" value="ArtM/GltK/GlnP/TcyL/YhdX-like"/>
</dbReference>
<keyword evidence="6" id="KW-0029">Amino-acid transport</keyword>
<organism evidence="14 15">
    <name type="scientific">Bordetella genomosp. 10</name>
    <dbReference type="NCBI Taxonomy" id="1416804"/>
    <lineage>
        <taxon>Bacteria</taxon>
        <taxon>Pseudomonadati</taxon>
        <taxon>Pseudomonadota</taxon>
        <taxon>Betaproteobacteria</taxon>
        <taxon>Burkholderiales</taxon>
        <taxon>Alcaligenaceae</taxon>
        <taxon>Bordetella</taxon>
    </lineage>
</organism>
<dbReference type="GO" id="GO:0043190">
    <property type="term" value="C:ATP-binding cassette (ABC) transporter complex"/>
    <property type="evidence" value="ECO:0007669"/>
    <property type="project" value="InterPro"/>
</dbReference>
<comment type="similarity">
    <text evidence="2">Belongs to the binding-protein-dependent transport system permease family. HisMQ subfamily.</text>
</comment>
<dbReference type="PANTHER" id="PTHR30614">
    <property type="entry name" value="MEMBRANE COMPONENT OF AMINO ACID ABC TRANSPORTER"/>
    <property type="match status" value="1"/>
</dbReference>
<keyword evidence="15" id="KW-1185">Reference proteome</keyword>
<dbReference type="OrthoDB" id="9771188at2"/>
<protein>
    <recommendedName>
        <fullName evidence="11">Glutamate/aspartate import permease protein GltK</fullName>
    </recommendedName>
</protein>